<comment type="caution">
    <text evidence="1">The sequence shown here is derived from an EMBL/GenBank/DDBJ whole genome shotgun (WGS) entry which is preliminary data.</text>
</comment>
<gene>
    <name evidence="1" type="ORF">ACFFQV_04775</name>
</gene>
<dbReference type="RefSeq" id="WP_246192100.1">
    <property type="nucleotide sequence ID" value="NZ_BAAANI010000006.1"/>
</dbReference>
<reference evidence="1 2" key="1">
    <citation type="submission" date="2024-09" db="EMBL/GenBank/DDBJ databases">
        <authorList>
            <person name="Sun Q."/>
            <person name="Mori K."/>
        </authorList>
    </citation>
    <scope>NUCLEOTIDE SEQUENCE [LARGE SCALE GENOMIC DNA]</scope>
    <source>
        <strain evidence="1 2">JCM 14321</strain>
    </source>
</reference>
<evidence type="ECO:0000313" key="1">
    <source>
        <dbReference type="EMBL" id="MFB9641600.1"/>
    </source>
</evidence>
<name>A0ABV5SMP3_9MICO</name>
<keyword evidence="2" id="KW-1185">Reference proteome</keyword>
<protein>
    <recommendedName>
        <fullName evidence="3">SRPBCC family protein</fullName>
    </recommendedName>
</protein>
<accession>A0ABV5SMP3</accession>
<sequence>MRVLLRLTLDCTPDAAWRAIRSPAVLREVVAPWLDFESLEPGGLPPVWPEGRHRVRALAFRRYPAGDEFVDIDYPGGLPEGVRMLRDGGGAITGPLAVFRRWDHRMAVSALPDGRTLYRDRLLASAGPWEPAAWYPTWLFWQWRGRRLRELAPGWSYDPPGTADAAAAGAA</sequence>
<evidence type="ECO:0000313" key="2">
    <source>
        <dbReference type="Proteomes" id="UP001589667"/>
    </source>
</evidence>
<evidence type="ECO:0008006" key="3">
    <source>
        <dbReference type="Google" id="ProtNLM"/>
    </source>
</evidence>
<proteinExistence type="predicted"/>
<dbReference type="Proteomes" id="UP001589667">
    <property type="component" value="Unassembled WGS sequence"/>
</dbReference>
<organism evidence="1 2">
    <name type="scientific">Agromyces lapidis</name>
    <dbReference type="NCBI Taxonomy" id="279574"/>
    <lineage>
        <taxon>Bacteria</taxon>
        <taxon>Bacillati</taxon>
        <taxon>Actinomycetota</taxon>
        <taxon>Actinomycetes</taxon>
        <taxon>Micrococcales</taxon>
        <taxon>Microbacteriaceae</taxon>
        <taxon>Agromyces</taxon>
    </lineage>
</organism>
<dbReference type="EMBL" id="JBHMBL010000001">
    <property type="protein sequence ID" value="MFB9641600.1"/>
    <property type="molecule type" value="Genomic_DNA"/>
</dbReference>